<reference evidence="2 3" key="1">
    <citation type="submission" date="2019-06" db="EMBL/GenBank/DDBJ databases">
        <title>Micromonospora ordensis sp. nov., isolated from deep marine sediment.</title>
        <authorList>
            <person name="Veyisoglu A."/>
            <person name="Carro L."/>
            <person name="Klenk H.-P."/>
            <person name="Sahin N."/>
        </authorList>
    </citation>
    <scope>NUCLEOTIDE SEQUENCE [LARGE SCALE GENOMIC DNA]</scope>
    <source>
        <strain evidence="2 3">S2509</strain>
    </source>
</reference>
<dbReference type="OrthoDB" id="3218170at2"/>
<dbReference type="Pfam" id="PF00571">
    <property type="entry name" value="CBS"/>
    <property type="match status" value="1"/>
</dbReference>
<evidence type="ECO:0000313" key="2">
    <source>
        <dbReference type="EMBL" id="TNH31123.1"/>
    </source>
</evidence>
<dbReference type="Gene3D" id="3.10.580.10">
    <property type="entry name" value="CBS-domain"/>
    <property type="match status" value="1"/>
</dbReference>
<protein>
    <submittedName>
        <fullName evidence="2">CBS domain-containing protein</fullName>
    </submittedName>
</protein>
<name>A0A5C4QZB3_9ACTN</name>
<proteinExistence type="predicted"/>
<dbReference type="AlphaFoldDB" id="A0A5C4QZB3"/>
<feature type="domain" description="CBS" evidence="1">
    <location>
        <begin position="15"/>
        <end position="54"/>
    </location>
</feature>
<evidence type="ECO:0000313" key="3">
    <source>
        <dbReference type="Proteomes" id="UP000306145"/>
    </source>
</evidence>
<dbReference type="EMBL" id="VDFY01000086">
    <property type="protein sequence ID" value="TNH31123.1"/>
    <property type="molecule type" value="Genomic_DNA"/>
</dbReference>
<comment type="caution">
    <text evidence="2">The sequence shown here is derived from an EMBL/GenBank/DDBJ whole genome shotgun (WGS) entry which is preliminary data.</text>
</comment>
<evidence type="ECO:0000259" key="1">
    <source>
        <dbReference type="Pfam" id="PF00571"/>
    </source>
</evidence>
<sequence>MSRAGGPGRLATRPVTEVMSSPVFSVDVDILLGDALEAMVRTGRRHLVAVDSDRAVPGRARRPGGGRGVGA</sequence>
<dbReference type="InterPro" id="IPR046342">
    <property type="entry name" value="CBS_dom_sf"/>
</dbReference>
<keyword evidence="3" id="KW-1185">Reference proteome</keyword>
<dbReference type="Proteomes" id="UP000306145">
    <property type="component" value="Unassembled WGS sequence"/>
</dbReference>
<dbReference type="RefSeq" id="WP_139582858.1">
    <property type="nucleotide sequence ID" value="NZ_VDFY01000086.1"/>
</dbReference>
<organism evidence="2 3">
    <name type="scientific">Micromonospora orduensis</name>
    <dbReference type="NCBI Taxonomy" id="1420891"/>
    <lineage>
        <taxon>Bacteria</taxon>
        <taxon>Bacillati</taxon>
        <taxon>Actinomycetota</taxon>
        <taxon>Actinomycetes</taxon>
        <taxon>Micromonosporales</taxon>
        <taxon>Micromonosporaceae</taxon>
        <taxon>Micromonospora</taxon>
    </lineage>
</organism>
<gene>
    <name evidence="2" type="ORF">FHG89_03955</name>
</gene>
<accession>A0A5C4QZB3</accession>
<dbReference type="SUPFAM" id="SSF54631">
    <property type="entry name" value="CBS-domain pair"/>
    <property type="match status" value="1"/>
</dbReference>
<dbReference type="InterPro" id="IPR000644">
    <property type="entry name" value="CBS_dom"/>
</dbReference>